<dbReference type="EMBL" id="VTOW01000001">
    <property type="protein sequence ID" value="NKE70514.1"/>
    <property type="molecule type" value="Genomic_DNA"/>
</dbReference>
<dbReference type="Gene3D" id="1.10.4030.10">
    <property type="entry name" value="Porin chaperone SurA, peptide-binding domain"/>
    <property type="match status" value="1"/>
</dbReference>
<evidence type="ECO:0008006" key="3">
    <source>
        <dbReference type="Google" id="ProtNLM"/>
    </source>
</evidence>
<dbReference type="InterPro" id="IPR050245">
    <property type="entry name" value="PrsA_foldase"/>
</dbReference>
<organism evidence="1 2">
    <name type="scientific">Candidatus Manganitrophus noduliformans</name>
    <dbReference type="NCBI Taxonomy" id="2606439"/>
    <lineage>
        <taxon>Bacteria</taxon>
        <taxon>Pseudomonadati</taxon>
        <taxon>Nitrospirota</taxon>
        <taxon>Nitrospiria</taxon>
        <taxon>Candidatus Troglogloeales</taxon>
        <taxon>Candidatus Manganitrophaceae</taxon>
        <taxon>Candidatus Manganitrophus</taxon>
    </lineage>
</organism>
<dbReference type="Pfam" id="PF13624">
    <property type="entry name" value="SurA_N_3"/>
    <property type="match status" value="1"/>
</dbReference>
<comment type="caution">
    <text evidence="1">The sequence shown here is derived from an EMBL/GenBank/DDBJ whole genome shotgun (WGS) entry which is preliminary data.</text>
</comment>
<dbReference type="InterPro" id="IPR027304">
    <property type="entry name" value="Trigger_fact/SurA_dom_sf"/>
</dbReference>
<evidence type="ECO:0000313" key="1">
    <source>
        <dbReference type="EMBL" id="NKE70514.1"/>
    </source>
</evidence>
<dbReference type="Proteomes" id="UP000534783">
    <property type="component" value="Unassembled WGS sequence"/>
</dbReference>
<name>A0A7X6DNN8_9BACT</name>
<accession>A0A7X6DNN8</accession>
<dbReference type="SUPFAM" id="SSF109998">
    <property type="entry name" value="Triger factor/SurA peptide-binding domain-like"/>
    <property type="match status" value="1"/>
</dbReference>
<dbReference type="AlphaFoldDB" id="A0A7X6DNN8"/>
<sequence>MRRAERGVGRERSEVRTGKLLKPFFWILSSGFCLLFLPQVLLADDAAPVAEVNQVPITADSVEEGVRNYLRQIGHKELSPPRMMSLRREVLGRLIDEELIYQEALKQGEKIAPEEIEAEVDRIRKRFSAEEDFDAALVREGLTLEEVREGVRRFILVRKMWNEISPSDEAGKKNWLEGVRKKSEIKIY</sequence>
<proteinExistence type="predicted"/>
<reference evidence="1 2" key="1">
    <citation type="journal article" date="2020" name="Nature">
        <title>Bacterial chemolithoautotrophy via manganese oxidation.</title>
        <authorList>
            <person name="Yu H."/>
            <person name="Leadbetter J.R."/>
        </authorList>
    </citation>
    <scope>NUCLEOTIDE SEQUENCE [LARGE SCALE GENOMIC DNA]</scope>
    <source>
        <strain evidence="1 2">Mn-1</strain>
    </source>
</reference>
<keyword evidence="2" id="KW-1185">Reference proteome</keyword>
<protein>
    <recommendedName>
        <fullName evidence="3">SurA N-terminal domain-containing protein</fullName>
    </recommendedName>
</protein>
<gene>
    <name evidence="1" type="ORF">MNODULE_07150</name>
</gene>
<dbReference type="PANTHER" id="PTHR47245:SF2">
    <property type="entry name" value="PEPTIDYL-PROLYL CIS-TRANS ISOMERASE HP_0175-RELATED"/>
    <property type="match status" value="1"/>
</dbReference>
<evidence type="ECO:0000313" key="2">
    <source>
        <dbReference type="Proteomes" id="UP000534783"/>
    </source>
</evidence>
<dbReference type="PANTHER" id="PTHR47245">
    <property type="entry name" value="PEPTIDYLPROLYL ISOMERASE"/>
    <property type="match status" value="1"/>
</dbReference>
<dbReference type="RefSeq" id="WP_168058759.1">
    <property type="nucleotide sequence ID" value="NZ_VTOW01000001.1"/>
</dbReference>